<gene>
    <name evidence="1" type="ORF">Thert_03054</name>
</gene>
<dbReference type="Proteomes" id="UP000214975">
    <property type="component" value="Chromosome"/>
</dbReference>
<sequence length="38" mass="4481">MDFGKVNDIQMLKVFAAYIAMRDRRLVNFKSSPPLMNY</sequence>
<reference evidence="1 2" key="1">
    <citation type="submission" date="2016-08" db="EMBL/GenBank/DDBJ databases">
        <title>A novel genetic cassette of butanologenic Thermoanaerobacterium thermosaccharolyticum that directly convert cellulose to butanol.</title>
        <authorList>
            <person name="Li T."/>
            <person name="He J."/>
        </authorList>
    </citation>
    <scope>NUCLEOTIDE SEQUENCE [LARGE SCALE GENOMIC DNA]</scope>
    <source>
        <strain evidence="1 2">TG57</strain>
    </source>
</reference>
<evidence type="ECO:0000313" key="1">
    <source>
        <dbReference type="EMBL" id="AST58831.1"/>
    </source>
</evidence>
<name>A0A223I275_THETR</name>
<protein>
    <submittedName>
        <fullName evidence="1">Uncharacterized protein</fullName>
    </submittedName>
</protein>
<organism evidence="1 2">
    <name type="scientific">Thermoanaerobacterium thermosaccharolyticum</name>
    <name type="common">Clostridium thermosaccharolyticum</name>
    <dbReference type="NCBI Taxonomy" id="1517"/>
    <lineage>
        <taxon>Bacteria</taxon>
        <taxon>Bacillati</taxon>
        <taxon>Bacillota</taxon>
        <taxon>Clostridia</taxon>
        <taxon>Thermoanaerobacterales</taxon>
        <taxon>Thermoanaerobacteraceae</taxon>
        <taxon>Thermoanaerobacterium</taxon>
    </lineage>
</organism>
<accession>A0A223I275</accession>
<dbReference type="AlphaFoldDB" id="A0A223I275"/>
<proteinExistence type="predicted"/>
<dbReference type="EMBL" id="CP016893">
    <property type="protein sequence ID" value="AST58831.1"/>
    <property type="molecule type" value="Genomic_DNA"/>
</dbReference>
<evidence type="ECO:0000313" key="2">
    <source>
        <dbReference type="Proteomes" id="UP000214975"/>
    </source>
</evidence>